<evidence type="ECO:0000313" key="2">
    <source>
        <dbReference type="EMBL" id="KFD62867.1"/>
    </source>
</evidence>
<dbReference type="Proteomes" id="UP000030764">
    <property type="component" value="Unassembled WGS sequence"/>
</dbReference>
<sequence length="71" mass="8607">MEYQDVEDILNCQPDELTTDFRDFDRHRLTTEELHGKQKEEKKQMMRKTRKFICTVRFHITRDFPGACCVP</sequence>
<protein>
    <submittedName>
        <fullName evidence="2">Uncharacterized protein</fullName>
    </submittedName>
</protein>
<dbReference type="AlphaFoldDB" id="A0A085N071"/>
<name>A0A085N071_9BILA</name>
<keyword evidence="3" id="KW-1185">Reference proteome</keyword>
<dbReference type="Proteomes" id="UP000030758">
    <property type="component" value="Unassembled WGS sequence"/>
</dbReference>
<accession>A0A085N071</accession>
<reference evidence="2 3" key="1">
    <citation type="journal article" date="2014" name="Nat. Genet.">
        <title>Genome and transcriptome of the porcine whipworm Trichuris suis.</title>
        <authorList>
            <person name="Jex A.R."/>
            <person name="Nejsum P."/>
            <person name="Schwarz E.M."/>
            <person name="Hu L."/>
            <person name="Young N.D."/>
            <person name="Hall R.S."/>
            <person name="Korhonen P.K."/>
            <person name="Liao S."/>
            <person name="Thamsborg S."/>
            <person name="Xia J."/>
            <person name="Xu P."/>
            <person name="Wang S."/>
            <person name="Scheerlinck J.P."/>
            <person name="Hofmann A."/>
            <person name="Sternberg P.W."/>
            <person name="Wang J."/>
            <person name="Gasser R.B."/>
        </authorList>
    </citation>
    <scope>NUCLEOTIDE SEQUENCE [LARGE SCALE GENOMIC DNA]</scope>
    <source>
        <strain evidence="2">DCEP-RM93F</strain>
        <strain evidence="1">DCEP-RM93M</strain>
    </source>
</reference>
<dbReference type="EMBL" id="KL367585">
    <property type="protein sequence ID" value="KFD62867.1"/>
    <property type="molecule type" value="Genomic_DNA"/>
</dbReference>
<proteinExistence type="predicted"/>
<evidence type="ECO:0000313" key="1">
    <source>
        <dbReference type="EMBL" id="KFD58073.1"/>
    </source>
</evidence>
<organism evidence="2">
    <name type="scientific">Trichuris suis</name>
    <name type="common">pig whipworm</name>
    <dbReference type="NCBI Taxonomy" id="68888"/>
    <lineage>
        <taxon>Eukaryota</taxon>
        <taxon>Metazoa</taxon>
        <taxon>Ecdysozoa</taxon>
        <taxon>Nematoda</taxon>
        <taxon>Enoplea</taxon>
        <taxon>Dorylaimia</taxon>
        <taxon>Trichinellida</taxon>
        <taxon>Trichuridae</taxon>
        <taxon>Trichuris</taxon>
    </lineage>
</organism>
<dbReference type="EMBL" id="KL363185">
    <property type="protein sequence ID" value="KFD58073.1"/>
    <property type="molecule type" value="Genomic_DNA"/>
</dbReference>
<gene>
    <name evidence="1" type="ORF">M513_00836</name>
    <name evidence="2" type="ORF">M514_00836</name>
</gene>
<evidence type="ECO:0000313" key="3">
    <source>
        <dbReference type="Proteomes" id="UP000030764"/>
    </source>
</evidence>